<dbReference type="PANTHER" id="PTHR43232:SF2">
    <property type="entry name" value="MOLYBDENUM COFACTOR BIOSYNTHESIS PROTEIN B"/>
    <property type="match status" value="1"/>
</dbReference>
<dbReference type="PIRSF" id="PIRSF006443">
    <property type="entry name" value="MoaB"/>
    <property type="match status" value="1"/>
</dbReference>
<protein>
    <submittedName>
        <fullName evidence="2">Molybdenum cofactor biosynthesis protein moab</fullName>
    </submittedName>
</protein>
<dbReference type="EMBL" id="LNQE01001355">
    <property type="protein sequence ID" value="KUG18849.1"/>
    <property type="molecule type" value="Genomic_DNA"/>
</dbReference>
<dbReference type="InterPro" id="IPR001453">
    <property type="entry name" value="MoaB/Mog_dom"/>
</dbReference>
<accession>A0A0W8FDG2</accession>
<dbReference type="CDD" id="cd00886">
    <property type="entry name" value="MogA_MoaB"/>
    <property type="match status" value="1"/>
</dbReference>
<dbReference type="AlphaFoldDB" id="A0A0W8FDG2"/>
<dbReference type="InterPro" id="IPR012245">
    <property type="entry name" value="MoaB"/>
</dbReference>
<reference evidence="2" key="1">
    <citation type="journal article" date="2015" name="Proc. Natl. Acad. Sci. U.S.A.">
        <title>Networks of energetic and metabolic interactions define dynamics in microbial communities.</title>
        <authorList>
            <person name="Embree M."/>
            <person name="Liu J.K."/>
            <person name="Al-Bassam M.M."/>
            <person name="Zengler K."/>
        </authorList>
    </citation>
    <scope>NUCLEOTIDE SEQUENCE</scope>
</reference>
<organism evidence="2">
    <name type="scientific">hydrocarbon metagenome</name>
    <dbReference type="NCBI Taxonomy" id="938273"/>
    <lineage>
        <taxon>unclassified sequences</taxon>
        <taxon>metagenomes</taxon>
        <taxon>ecological metagenomes</taxon>
    </lineage>
</organism>
<dbReference type="GO" id="GO:0006777">
    <property type="term" value="P:Mo-molybdopterin cofactor biosynthetic process"/>
    <property type="evidence" value="ECO:0007669"/>
    <property type="project" value="InterPro"/>
</dbReference>
<proteinExistence type="predicted"/>
<sequence length="173" mass="18899">MGYGKNFILVQRGMDMILDVVVASTSRYTKFGSVRDPDRAEDLSGKVILEKIRMAGYTSNYLLVPDGVEPIQRAIKTSSADAMVICGGTGLTALDLTIEAAEPLFEKTLPGFGEIFRWQSMKEVGTRAMLTRATAGVFMKKPIFCLPGSPGAARLGMELILAEIEHILKHVME</sequence>
<gene>
    <name evidence="2" type="ORF">ASZ90_011447</name>
</gene>
<dbReference type="SMART" id="SM00852">
    <property type="entry name" value="MoCF_biosynth"/>
    <property type="match status" value="1"/>
</dbReference>
<dbReference type="SUPFAM" id="SSF53218">
    <property type="entry name" value="Molybdenum cofactor biosynthesis proteins"/>
    <property type="match status" value="1"/>
</dbReference>
<dbReference type="NCBIfam" id="TIGR00177">
    <property type="entry name" value="molyb_syn"/>
    <property type="match status" value="1"/>
</dbReference>
<feature type="domain" description="MoaB/Mog" evidence="1">
    <location>
        <begin position="19"/>
        <end position="167"/>
    </location>
</feature>
<evidence type="ECO:0000259" key="1">
    <source>
        <dbReference type="SMART" id="SM00852"/>
    </source>
</evidence>
<name>A0A0W8FDG2_9ZZZZ</name>
<evidence type="ECO:0000313" key="2">
    <source>
        <dbReference type="EMBL" id="KUG18849.1"/>
    </source>
</evidence>
<dbReference type="GO" id="GO:0005829">
    <property type="term" value="C:cytosol"/>
    <property type="evidence" value="ECO:0007669"/>
    <property type="project" value="TreeGrafter"/>
</dbReference>
<dbReference type="Gene3D" id="3.40.980.10">
    <property type="entry name" value="MoaB/Mog-like domain"/>
    <property type="match status" value="1"/>
</dbReference>
<dbReference type="InterPro" id="IPR036425">
    <property type="entry name" value="MoaB/Mog-like_dom_sf"/>
</dbReference>
<dbReference type="Pfam" id="PF00994">
    <property type="entry name" value="MoCF_biosynth"/>
    <property type="match status" value="1"/>
</dbReference>
<dbReference type="PANTHER" id="PTHR43232">
    <property type="entry name" value="MOLYBDENUM COFACTOR BIOSYNTHESIS PROTEIN B"/>
    <property type="match status" value="1"/>
</dbReference>
<comment type="caution">
    <text evidence="2">The sequence shown here is derived from an EMBL/GenBank/DDBJ whole genome shotgun (WGS) entry which is preliminary data.</text>
</comment>